<protein>
    <recommendedName>
        <fullName evidence="3">Reduced growth phenotype protein 1</fullName>
    </recommendedName>
</protein>
<dbReference type="Pfam" id="PF08737">
    <property type="entry name" value="Rgp1"/>
    <property type="match status" value="1"/>
</dbReference>
<dbReference type="Proteomes" id="UP001229421">
    <property type="component" value="Unassembled WGS sequence"/>
</dbReference>
<evidence type="ECO:0008006" key="3">
    <source>
        <dbReference type="Google" id="ProtNLM"/>
    </source>
</evidence>
<evidence type="ECO:0000313" key="2">
    <source>
        <dbReference type="Proteomes" id="UP001229421"/>
    </source>
</evidence>
<dbReference type="InterPro" id="IPR014848">
    <property type="entry name" value="Rgp1"/>
</dbReference>
<dbReference type="InterPro" id="IPR014752">
    <property type="entry name" value="Arrestin-like_C"/>
</dbReference>
<comment type="caution">
    <text evidence="1">The sequence shown here is derived from an EMBL/GenBank/DDBJ whole genome shotgun (WGS) entry which is preliminary data.</text>
</comment>
<dbReference type="Gene3D" id="2.60.40.640">
    <property type="match status" value="1"/>
</dbReference>
<keyword evidence="2" id="KW-1185">Reference proteome</keyword>
<dbReference type="AlphaFoldDB" id="A0AAD8LL26"/>
<gene>
    <name evidence="1" type="ORF">QVD17_05223</name>
</gene>
<dbReference type="InterPro" id="IPR014756">
    <property type="entry name" value="Ig_E-set"/>
</dbReference>
<dbReference type="SUPFAM" id="SSF81296">
    <property type="entry name" value="E set domains"/>
    <property type="match status" value="1"/>
</dbReference>
<accession>A0AAD8LL26</accession>
<dbReference type="EMBL" id="JAUHHV010000001">
    <property type="protein sequence ID" value="KAK1439405.1"/>
    <property type="molecule type" value="Genomic_DNA"/>
</dbReference>
<organism evidence="1 2">
    <name type="scientific">Tagetes erecta</name>
    <name type="common">African marigold</name>
    <dbReference type="NCBI Taxonomy" id="13708"/>
    <lineage>
        <taxon>Eukaryota</taxon>
        <taxon>Viridiplantae</taxon>
        <taxon>Streptophyta</taxon>
        <taxon>Embryophyta</taxon>
        <taxon>Tracheophyta</taxon>
        <taxon>Spermatophyta</taxon>
        <taxon>Magnoliopsida</taxon>
        <taxon>eudicotyledons</taxon>
        <taxon>Gunneridae</taxon>
        <taxon>Pentapetalae</taxon>
        <taxon>asterids</taxon>
        <taxon>campanulids</taxon>
        <taxon>Asterales</taxon>
        <taxon>Asteraceae</taxon>
        <taxon>Asteroideae</taxon>
        <taxon>Heliantheae alliance</taxon>
        <taxon>Tageteae</taxon>
        <taxon>Tagetes</taxon>
    </lineage>
</organism>
<name>A0AAD8LL26_TARER</name>
<proteinExistence type="predicted"/>
<dbReference type="PANTHER" id="PTHR12507">
    <property type="entry name" value="REDUCED GROWTH PHENOTYPE 1 RGP1, YEAST -RELATED"/>
    <property type="match status" value="1"/>
</dbReference>
<reference evidence="1" key="1">
    <citation type="journal article" date="2023" name="bioRxiv">
        <title>Improved chromosome-level genome assembly for marigold (Tagetes erecta).</title>
        <authorList>
            <person name="Jiang F."/>
            <person name="Yuan L."/>
            <person name="Wang S."/>
            <person name="Wang H."/>
            <person name="Xu D."/>
            <person name="Wang A."/>
            <person name="Fan W."/>
        </authorList>
    </citation>
    <scope>NUCLEOTIDE SEQUENCE</scope>
    <source>
        <strain evidence="1">WSJ</strain>
        <tissue evidence="1">Leaf</tissue>
    </source>
</reference>
<sequence length="496" mass="55643">MPPQKAPRTLSSLFGIGKRETNDELVPVPSHVQPPVLKLEADKKVYRPGDPVTITIEIRNPPGECSLLLDRLSFEATGIEKLDTQWFNTHKPLPDSNHKRRGEYVFMDSSVPSLVSNQVLSSGTTRTYILRMNLPTVIPPSYKGSTVRYLYHVKSVLSGKYMNMDDGHPRGGSTLLSDTEARLPLQIWVTEKTNGLSNEETGINGIVPATPIVLDVYWKDMDAESEWARANETYDGVEEDYESQRDDVSSVSSYNPARGSLQKEFGSSLSLQSSAARSSKDVPYNDQKSTISSYMALPRVSAAEVLYGYSEDNLPSAPPLSADDDLRASTAPRKVEPVASEGFIRGRSYNIRLDDQVLLRFSPTKPESTYYFGDTIGGTLTFFHEEGSRRCLELSVTLELSETISRRSAHPSRRQSPTITKIQSDHHEVVADLVQTSFLFSVPMDGPMSFSTRHVSVQWVLRFEFFTTPKNVDWNRYEHPLLIEGRDKLEPKSRLL</sequence>
<evidence type="ECO:0000313" key="1">
    <source>
        <dbReference type="EMBL" id="KAK1439405.1"/>
    </source>
</evidence>